<evidence type="ECO:0000256" key="1">
    <source>
        <dbReference type="SAM" id="SignalP"/>
    </source>
</evidence>
<dbReference type="Pfam" id="PF13229">
    <property type="entry name" value="Beta_helix"/>
    <property type="match status" value="1"/>
</dbReference>
<sequence length="291" mass="28919">MARPLFLLLAVAAVATCMLPGAARAARAYDNCTGYIDAVPAAIATQGTWCLRKDVSTAVANGAAIEVKTNNVIIDCNDFKIGGLGAGTGTSTFGIYAAARVNVTVRNCSLRGFRYGVALLGAAGSGHVVENNRLQGNTQAGVVVEGDGSSVRNNLVTDTGGSTLYTGSAAGVRTLGAVHVQDNIVSGVAPSADADGHAGAIGIHSLANDNGALQRNRVRGLLPVGAGTAVGVRIEGDTTLVLEGNDVIGPASGTGLLCDAGTVLATGNAVLGFATAIDTCVDVGGNVVDAE</sequence>
<dbReference type="Gene3D" id="2.160.20.10">
    <property type="entry name" value="Single-stranded right-handed beta-helix, Pectin lyase-like"/>
    <property type="match status" value="1"/>
</dbReference>
<dbReference type="SUPFAM" id="SSF51126">
    <property type="entry name" value="Pectin lyase-like"/>
    <property type="match status" value="1"/>
</dbReference>
<dbReference type="SMART" id="SM00710">
    <property type="entry name" value="PbH1"/>
    <property type="match status" value="3"/>
</dbReference>
<evidence type="ECO:0000259" key="2">
    <source>
        <dbReference type="Pfam" id="PF13229"/>
    </source>
</evidence>
<feature type="signal peptide" evidence="1">
    <location>
        <begin position="1"/>
        <end position="25"/>
    </location>
</feature>
<dbReference type="InterPro" id="IPR006626">
    <property type="entry name" value="PbH1"/>
</dbReference>
<dbReference type="KEGG" id="lsf:I8J32_008765"/>
<keyword evidence="4" id="KW-1185">Reference proteome</keyword>
<keyword evidence="1" id="KW-0732">Signal</keyword>
<reference evidence="3 4" key="1">
    <citation type="submission" date="2021-03" db="EMBL/GenBank/DDBJ databases">
        <title>Lysobacter sp. nov. isolated from soil of gangwondo yeongwol, south Korea.</title>
        <authorList>
            <person name="Kim K.R."/>
            <person name="Kim K.H."/>
            <person name="Jeon C.O."/>
        </authorList>
    </citation>
    <scope>NUCLEOTIDE SEQUENCE [LARGE SCALE GENOMIC DNA]</scope>
    <source>
        <strain evidence="3 4">R19</strain>
    </source>
</reference>
<protein>
    <submittedName>
        <fullName evidence="3">Right-handed parallel beta-helix repeat-containing protein</fullName>
    </submittedName>
</protein>
<feature type="domain" description="Right handed beta helix" evidence="2">
    <location>
        <begin position="61"/>
        <end position="187"/>
    </location>
</feature>
<dbReference type="InterPro" id="IPR012334">
    <property type="entry name" value="Pectin_lyas_fold"/>
</dbReference>
<dbReference type="InterPro" id="IPR011050">
    <property type="entry name" value="Pectin_lyase_fold/virulence"/>
</dbReference>
<evidence type="ECO:0000313" key="3">
    <source>
        <dbReference type="EMBL" id="QSX76919.1"/>
    </source>
</evidence>
<dbReference type="InterPro" id="IPR039448">
    <property type="entry name" value="Beta_helix"/>
</dbReference>
<dbReference type="EMBL" id="CP071518">
    <property type="protein sequence ID" value="QSX76919.1"/>
    <property type="molecule type" value="Genomic_DNA"/>
</dbReference>
<evidence type="ECO:0000313" key="4">
    <source>
        <dbReference type="Proteomes" id="UP000639274"/>
    </source>
</evidence>
<name>A0A974XVY3_9GAMM</name>
<proteinExistence type="predicted"/>
<dbReference type="AlphaFoldDB" id="A0A974XVY3"/>
<accession>A0A974XVY3</accession>
<dbReference type="Proteomes" id="UP000639274">
    <property type="component" value="Chromosome"/>
</dbReference>
<organism evidence="3 4">
    <name type="scientific">Agrilutibacter solisilvae</name>
    <dbReference type="NCBI Taxonomy" id="2763317"/>
    <lineage>
        <taxon>Bacteria</taxon>
        <taxon>Pseudomonadati</taxon>
        <taxon>Pseudomonadota</taxon>
        <taxon>Gammaproteobacteria</taxon>
        <taxon>Lysobacterales</taxon>
        <taxon>Lysobacteraceae</taxon>
        <taxon>Agrilutibacter</taxon>
    </lineage>
</organism>
<dbReference type="RefSeq" id="WP_200610940.1">
    <property type="nucleotide sequence ID" value="NZ_CP071518.1"/>
</dbReference>
<feature type="chain" id="PRO_5036764887" evidence="1">
    <location>
        <begin position="26"/>
        <end position="291"/>
    </location>
</feature>
<gene>
    <name evidence="3" type="ORF">I8J32_008765</name>
</gene>